<name>A0ACB8C5Y3_DERSI</name>
<sequence>MELTATKSVDKLAYGVVDAKLKNALCGSMWRQPKSRLHLLPVKEVHFLSLSEGEILIREVTGEPAGYQSLHYVENIFLAKASSTISNVVYHMCLLCYLLTKKVCSVRAFAIRLNVEA</sequence>
<comment type="caution">
    <text evidence="1">The sequence shown here is derived from an EMBL/GenBank/DDBJ whole genome shotgun (WGS) entry which is preliminary data.</text>
</comment>
<reference evidence="1" key="1">
    <citation type="submission" date="2020-05" db="EMBL/GenBank/DDBJ databases">
        <title>Large-scale comparative analyses of tick genomes elucidate their genetic diversity and vector capacities.</title>
        <authorList>
            <person name="Jia N."/>
            <person name="Wang J."/>
            <person name="Shi W."/>
            <person name="Du L."/>
            <person name="Sun Y."/>
            <person name="Zhan W."/>
            <person name="Jiang J."/>
            <person name="Wang Q."/>
            <person name="Zhang B."/>
            <person name="Ji P."/>
            <person name="Sakyi L.B."/>
            <person name="Cui X."/>
            <person name="Yuan T."/>
            <person name="Jiang B."/>
            <person name="Yang W."/>
            <person name="Lam T.T.-Y."/>
            <person name="Chang Q."/>
            <person name="Ding S."/>
            <person name="Wang X."/>
            <person name="Zhu J."/>
            <person name="Ruan X."/>
            <person name="Zhao L."/>
            <person name="Wei J."/>
            <person name="Que T."/>
            <person name="Du C."/>
            <person name="Cheng J."/>
            <person name="Dai P."/>
            <person name="Han X."/>
            <person name="Huang E."/>
            <person name="Gao Y."/>
            <person name="Liu J."/>
            <person name="Shao H."/>
            <person name="Ye R."/>
            <person name="Li L."/>
            <person name="Wei W."/>
            <person name="Wang X."/>
            <person name="Wang C."/>
            <person name="Yang T."/>
            <person name="Huo Q."/>
            <person name="Li W."/>
            <person name="Guo W."/>
            <person name="Chen H."/>
            <person name="Zhou L."/>
            <person name="Ni X."/>
            <person name="Tian J."/>
            <person name="Zhou Y."/>
            <person name="Sheng Y."/>
            <person name="Liu T."/>
            <person name="Pan Y."/>
            <person name="Xia L."/>
            <person name="Li J."/>
            <person name="Zhao F."/>
            <person name="Cao W."/>
        </authorList>
    </citation>
    <scope>NUCLEOTIDE SEQUENCE</scope>
    <source>
        <strain evidence="1">Dsil-2018</strain>
    </source>
</reference>
<proteinExistence type="predicted"/>
<keyword evidence="2" id="KW-1185">Reference proteome</keyword>
<organism evidence="1 2">
    <name type="scientific">Dermacentor silvarum</name>
    <name type="common">Tick</name>
    <dbReference type="NCBI Taxonomy" id="543639"/>
    <lineage>
        <taxon>Eukaryota</taxon>
        <taxon>Metazoa</taxon>
        <taxon>Ecdysozoa</taxon>
        <taxon>Arthropoda</taxon>
        <taxon>Chelicerata</taxon>
        <taxon>Arachnida</taxon>
        <taxon>Acari</taxon>
        <taxon>Parasitiformes</taxon>
        <taxon>Ixodida</taxon>
        <taxon>Ixodoidea</taxon>
        <taxon>Ixodidae</taxon>
        <taxon>Rhipicephalinae</taxon>
        <taxon>Dermacentor</taxon>
    </lineage>
</organism>
<evidence type="ECO:0000313" key="1">
    <source>
        <dbReference type="EMBL" id="KAH7934253.1"/>
    </source>
</evidence>
<evidence type="ECO:0000313" key="2">
    <source>
        <dbReference type="Proteomes" id="UP000821865"/>
    </source>
</evidence>
<dbReference type="EMBL" id="CM023478">
    <property type="protein sequence ID" value="KAH7934253.1"/>
    <property type="molecule type" value="Genomic_DNA"/>
</dbReference>
<protein>
    <submittedName>
        <fullName evidence="1">Uncharacterized protein</fullName>
    </submittedName>
</protein>
<dbReference type="Proteomes" id="UP000821865">
    <property type="component" value="Chromosome 9"/>
</dbReference>
<gene>
    <name evidence="1" type="ORF">HPB49_023742</name>
</gene>
<accession>A0ACB8C5Y3</accession>